<dbReference type="Pfam" id="PF02782">
    <property type="entry name" value="FGGY_C"/>
    <property type="match status" value="1"/>
</dbReference>
<dbReference type="AlphaFoldDB" id="A0A9D9E8J3"/>
<evidence type="ECO:0000256" key="2">
    <source>
        <dbReference type="ARBA" id="ARBA00022679"/>
    </source>
</evidence>
<keyword evidence="4" id="KW-0418">Kinase</keyword>
<keyword evidence="6" id="KW-0684">Rhamnose metabolism</keyword>
<feature type="domain" description="Carbohydrate kinase FGGY C-terminal" evidence="8">
    <location>
        <begin position="237"/>
        <end position="423"/>
    </location>
</feature>
<evidence type="ECO:0000313" key="9">
    <source>
        <dbReference type="EMBL" id="MBO8443277.1"/>
    </source>
</evidence>
<reference evidence="9" key="1">
    <citation type="submission" date="2020-10" db="EMBL/GenBank/DDBJ databases">
        <authorList>
            <person name="Gilroy R."/>
        </authorList>
    </citation>
    <scope>NUCLEOTIDE SEQUENCE</scope>
    <source>
        <strain evidence="9">11167</strain>
    </source>
</reference>
<dbReference type="InterPro" id="IPR018485">
    <property type="entry name" value="FGGY_C"/>
</dbReference>
<dbReference type="Pfam" id="PF00370">
    <property type="entry name" value="FGGY_N"/>
    <property type="match status" value="1"/>
</dbReference>
<dbReference type="GO" id="GO:0005524">
    <property type="term" value="F:ATP binding"/>
    <property type="evidence" value="ECO:0007669"/>
    <property type="project" value="UniProtKB-KW"/>
</dbReference>
<dbReference type="Gene3D" id="3.30.420.40">
    <property type="match status" value="2"/>
</dbReference>
<dbReference type="InterPro" id="IPR043129">
    <property type="entry name" value="ATPase_NBD"/>
</dbReference>
<proteinExistence type="inferred from homology"/>
<keyword evidence="2" id="KW-0808">Transferase</keyword>
<keyword evidence="5" id="KW-0067">ATP-binding</keyword>
<dbReference type="PANTHER" id="PTHR43095">
    <property type="entry name" value="SUGAR KINASE"/>
    <property type="match status" value="1"/>
</dbReference>
<dbReference type="InterPro" id="IPR050406">
    <property type="entry name" value="FGGY_Carb_Kinase"/>
</dbReference>
<dbReference type="GO" id="GO:0019301">
    <property type="term" value="P:rhamnose catabolic process"/>
    <property type="evidence" value="ECO:0007669"/>
    <property type="project" value="InterPro"/>
</dbReference>
<gene>
    <name evidence="9" type="ORF">IAC42_05905</name>
</gene>
<dbReference type="EMBL" id="JADIMU010000038">
    <property type="protein sequence ID" value="MBO8443277.1"/>
    <property type="molecule type" value="Genomic_DNA"/>
</dbReference>
<evidence type="ECO:0000259" key="8">
    <source>
        <dbReference type="Pfam" id="PF02782"/>
    </source>
</evidence>
<reference evidence="9" key="2">
    <citation type="journal article" date="2021" name="PeerJ">
        <title>Extensive microbial diversity within the chicken gut microbiome revealed by metagenomics and culture.</title>
        <authorList>
            <person name="Gilroy R."/>
            <person name="Ravi A."/>
            <person name="Getino M."/>
            <person name="Pursley I."/>
            <person name="Horton D.L."/>
            <person name="Alikhan N.F."/>
            <person name="Baker D."/>
            <person name="Gharbi K."/>
            <person name="Hall N."/>
            <person name="Watson M."/>
            <person name="Adriaenssens E.M."/>
            <person name="Foster-Nyarko E."/>
            <person name="Jarju S."/>
            <person name="Secka A."/>
            <person name="Antonio M."/>
            <person name="Oren A."/>
            <person name="Chaudhuri R.R."/>
            <person name="La Ragione R."/>
            <person name="Hildebrand F."/>
            <person name="Pallen M.J."/>
        </authorList>
    </citation>
    <scope>NUCLEOTIDE SEQUENCE</scope>
    <source>
        <strain evidence="9">11167</strain>
    </source>
</reference>
<dbReference type="SUPFAM" id="SSF53067">
    <property type="entry name" value="Actin-like ATPase domain"/>
    <property type="match status" value="2"/>
</dbReference>
<name>A0A9D9E8J3_9SPIR</name>
<dbReference type="Proteomes" id="UP000823633">
    <property type="component" value="Unassembled WGS sequence"/>
</dbReference>
<dbReference type="GO" id="GO:0008993">
    <property type="term" value="F:rhamnulokinase activity"/>
    <property type="evidence" value="ECO:0007669"/>
    <property type="project" value="InterPro"/>
</dbReference>
<feature type="domain" description="Carbohydrate kinase FGGY N-terminal" evidence="7">
    <location>
        <begin position="1"/>
        <end position="207"/>
    </location>
</feature>
<dbReference type="CDD" id="cd07771">
    <property type="entry name" value="ASKHA_NBD_FGGY_RhaB-like"/>
    <property type="match status" value="1"/>
</dbReference>
<protein>
    <submittedName>
        <fullName evidence="9">Rhamnulokinase</fullName>
    </submittedName>
</protein>
<evidence type="ECO:0000256" key="3">
    <source>
        <dbReference type="ARBA" id="ARBA00022741"/>
    </source>
</evidence>
<evidence type="ECO:0000256" key="4">
    <source>
        <dbReference type="ARBA" id="ARBA00022777"/>
    </source>
</evidence>
<accession>A0A9D9E8J3</accession>
<sequence length="449" mass="49215">MLAVDIGASSGKLLAGHLEAGRLVSRPVHRFENRLVRRHGHLCWDLEALFDQVVEGIARCPEAAVVSIDTWGVDFVLLDDRGEVVGDSVSYRDRRTEHVVCPVPRGELYRRTGIQHQNFNTVYQLLALRQEEPELLERAAHMLMVPDYLAWKLTGQMAQEYTNASTTGLLKAGEREWDWDLIDRLGLPRRIFLPISMAGARLGRLKPCYGTADFILAPSHDTASAVLASPIKEDSLFLSSGTWSLLGCVNAKCVTSQAAYEANVTNEGAWDGRIRLLKNIMGTWMLQCVRKEAGGDMSFDELQQAAQESRLVGMVDPMDIRFLSPASMTGEIALALQEQGLDRPRDAGECAAVVYHSLADAYHRAARVMEGLTGRSFKHIAIVGGGCKDSLLNRLTGAQCGMRVSTGPVEGSAVGNLLSSLMATGQLEADDIPSLLASSFDIEYIDQEK</sequence>
<evidence type="ECO:0000256" key="1">
    <source>
        <dbReference type="ARBA" id="ARBA00009156"/>
    </source>
</evidence>
<comment type="similarity">
    <text evidence="1">Belongs to the FGGY kinase family.</text>
</comment>
<dbReference type="InterPro" id="IPR013449">
    <property type="entry name" value="Rhamnulokinase"/>
</dbReference>
<evidence type="ECO:0000259" key="7">
    <source>
        <dbReference type="Pfam" id="PF00370"/>
    </source>
</evidence>
<organism evidence="9 10">
    <name type="scientific">Candidatus Aphodenecus pullistercoris</name>
    <dbReference type="NCBI Taxonomy" id="2840669"/>
    <lineage>
        <taxon>Bacteria</taxon>
        <taxon>Pseudomonadati</taxon>
        <taxon>Spirochaetota</taxon>
        <taxon>Spirochaetia</taxon>
        <taxon>Spirochaetales</taxon>
        <taxon>Candidatus Aphodenecus</taxon>
    </lineage>
</organism>
<evidence type="ECO:0000256" key="6">
    <source>
        <dbReference type="ARBA" id="ARBA00023308"/>
    </source>
</evidence>
<evidence type="ECO:0000256" key="5">
    <source>
        <dbReference type="ARBA" id="ARBA00022840"/>
    </source>
</evidence>
<dbReference type="InterPro" id="IPR018484">
    <property type="entry name" value="FGGY_N"/>
</dbReference>
<evidence type="ECO:0000313" key="10">
    <source>
        <dbReference type="Proteomes" id="UP000823633"/>
    </source>
</evidence>
<comment type="caution">
    <text evidence="9">The sequence shown here is derived from an EMBL/GenBank/DDBJ whole genome shotgun (WGS) entry which is preliminary data.</text>
</comment>
<keyword evidence="3" id="KW-0547">Nucleotide-binding</keyword>